<dbReference type="InterPro" id="IPR038765">
    <property type="entry name" value="Papain-like_cys_pep_sf"/>
</dbReference>
<dbReference type="CDD" id="cd18809">
    <property type="entry name" value="SF1_C_RecD"/>
    <property type="match status" value="1"/>
</dbReference>
<dbReference type="EMBL" id="CAJNRE010001504">
    <property type="protein sequence ID" value="CAF1945616.1"/>
    <property type="molecule type" value="Genomic_DNA"/>
</dbReference>
<comment type="cofactor">
    <cofactor evidence="1">
        <name>Mg(2+)</name>
        <dbReference type="ChEBI" id="CHEBI:18420"/>
    </cofactor>
</comment>
<keyword evidence="1" id="KW-0378">Hydrolase</keyword>
<keyword evidence="1" id="KW-0227">DNA damage</keyword>
<reference evidence="3" key="1">
    <citation type="submission" date="2021-02" db="EMBL/GenBank/DDBJ databases">
        <authorList>
            <person name="Nowell W R."/>
        </authorList>
    </citation>
    <scope>NUCLEOTIDE SEQUENCE</scope>
</reference>
<dbReference type="Pfam" id="PF05970">
    <property type="entry name" value="PIF1"/>
    <property type="match status" value="1"/>
</dbReference>
<dbReference type="SUPFAM" id="SSF52540">
    <property type="entry name" value="P-loop containing nucleoside triphosphate hydrolases"/>
    <property type="match status" value="2"/>
</dbReference>
<dbReference type="EC" id="5.6.2.3" evidence="1"/>
<proteinExistence type="inferred from homology"/>
<keyword evidence="1" id="KW-0347">Helicase</keyword>
<dbReference type="Pfam" id="PF02338">
    <property type="entry name" value="OTU"/>
    <property type="match status" value="1"/>
</dbReference>
<dbReference type="GO" id="GO:0043139">
    <property type="term" value="F:5'-3' DNA helicase activity"/>
    <property type="evidence" value="ECO:0007669"/>
    <property type="project" value="UniProtKB-EC"/>
</dbReference>
<dbReference type="GO" id="GO:0006310">
    <property type="term" value="P:DNA recombination"/>
    <property type="evidence" value="ECO:0007669"/>
    <property type="project" value="UniProtKB-KW"/>
</dbReference>
<evidence type="ECO:0000256" key="1">
    <source>
        <dbReference type="RuleBase" id="RU363044"/>
    </source>
</evidence>
<dbReference type="GO" id="GO:0016787">
    <property type="term" value="F:hydrolase activity"/>
    <property type="evidence" value="ECO:0007669"/>
    <property type="project" value="UniProtKB-KW"/>
</dbReference>
<protein>
    <recommendedName>
        <fullName evidence="1">ATP-dependent DNA helicase</fullName>
        <ecNumber evidence="1">5.6.2.3</ecNumber>
    </recommendedName>
</protein>
<organism evidence="3 4">
    <name type="scientific">Rotaria magnacalcarata</name>
    <dbReference type="NCBI Taxonomy" id="392030"/>
    <lineage>
        <taxon>Eukaryota</taxon>
        <taxon>Metazoa</taxon>
        <taxon>Spiralia</taxon>
        <taxon>Gnathifera</taxon>
        <taxon>Rotifera</taxon>
        <taxon>Eurotatoria</taxon>
        <taxon>Bdelloidea</taxon>
        <taxon>Philodinida</taxon>
        <taxon>Philodinidae</taxon>
        <taxon>Rotaria</taxon>
    </lineage>
</organism>
<accession>A0A816LT64</accession>
<dbReference type="PROSITE" id="PS50802">
    <property type="entry name" value="OTU"/>
    <property type="match status" value="1"/>
</dbReference>
<dbReference type="InterPro" id="IPR025476">
    <property type="entry name" value="Helitron_helicase-like"/>
</dbReference>
<dbReference type="InterPro" id="IPR010285">
    <property type="entry name" value="DNA_helicase_pif1-like_DEAD"/>
</dbReference>
<evidence type="ECO:0000313" key="4">
    <source>
        <dbReference type="Proteomes" id="UP000663824"/>
    </source>
</evidence>
<comment type="caution">
    <text evidence="3">The sequence shown here is derived from an EMBL/GenBank/DDBJ whole genome shotgun (WGS) entry which is preliminary data.</text>
</comment>
<keyword evidence="1" id="KW-0233">DNA recombination</keyword>
<name>A0A816LT64_9BILA</name>
<dbReference type="PANTHER" id="PTHR47642">
    <property type="entry name" value="ATP-DEPENDENT DNA HELICASE"/>
    <property type="match status" value="1"/>
</dbReference>
<keyword evidence="1" id="KW-0067">ATP-binding</keyword>
<comment type="catalytic activity">
    <reaction evidence="1">
        <text>ATP + H2O = ADP + phosphate + H(+)</text>
        <dbReference type="Rhea" id="RHEA:13065"/>
        <dbReference type="ChEBI" id="CHEBI:15377"/>
        <dbReference type="ChEBI" id="CHEBI:15378"/>
        <dbReference type="ChEBI" id="CHEBI:30616"/>
        <dbReference type="ChEBI" id="CHEBI:43474"/>
        <dbReference type="ChEBI" id="CHEBI:456216"/>
        <dbReference type="EC" id="5.6.2.3"/>
    </reaction>
</comment>
<keyword evidence="1" id="KW-0234">DNA repair</keyword>
<dbReference type="Pfam" id="PF14214">
    <property type="entry name" value="Helitron_like_N"/>
    <property type="match status" value="1"/>
</dbReference>
<dbReference type="Gene3D" id="3.40.50.300">
    <property type="entry name" value="P-loop containing nucleotide triphosphate hydrolases"/>
    <property type="match status" value="1"/>
</dbReference>
<evidence type="ECO:0000313" key="3">
    <source>
        <dbReference type="EMBL" id="CAF1945616.1"/>
    </source>
</evidence>
<feature type="domain" description="OTU" evidence="2">
    <location>
        <begin position="1589"/>
        <end position="1713"/>
    </location>
</feature>
<dbReference type="InterPro" id="IPR003323">
    <property type="entry name" value="OTU_dom"/>
</dbReference>
<evidence type="ECO:0000259" key="2">
    <source>
        <dbReference type="PROSITE" id="PS50802"/>
    </source>
</evidence>
<dbReference type="InterPro" id="IPR027417">
    <property type="entry name" value="P-loop_NTPase"/>
</dbReference>
<dbReference type="PANTHER" id="PTHR47642:SF5">
    <property type="entry name" value="ATP-DEPENDENT DNA HELICASE"/>
    <property type="match status" value="1"/>
</dbReference>
<dbReference type="Gene3D" id="3.90.70.80">
    <property type="match status" value="1"/>
</dbReference>
<keyword evidence="1" id="KW-0547">Nucleotide-binding</keyword>
<dbReference type="InterPro" id="IPR051055">
    <property type="entry name" value="PIF1_helicase"/>
</dbReference>
<sequence length="1729" mass="200893">MHPGYKYIKINEIDESYLTSDQDNNDENNTDSVIELMNVDTYEKVISIEEIAISNENHLKSLGLGDLDNNNHSDEEIDEDNNDIRSKYNIGTDSCTQPCDFNDFLVFNKQPCIVAPAEKNKLSSLLTDKTIEALAFPHLFPDGKGSFDEDRKSNLKWKEYCKVRLFSSDSRFAADSSYIFYLQYLGDLKQVYSGINIAFRKKLPINAKQSLDENQMKFLMNKDMIYRHLQCVRGSPQYWHKRLKDLFSMTRQLGFPTFFLTLSCADVRWKEFVDTFVRHTGGTIKESYTFEEKTKLLRANPVLATRLFEKRFSSFMTYFIKGGASCLGKVNDWFARIEMQLRGSPHLHMPIWVEDAPKYNGPQTDEKTRLAIVTFCDKYITTRFPSLEEDAELHNIIKEVQTHSRNHSKSCLKYHKTMCRFGFPRPVARRTFICEPIKPDSDAQKEHCKTIKNVLTEMNATMNVLEKEKMLLWSDFDNLLIKYNWTYDDYERALRVVHTRTIMIHKREPNARWVNQYNEEILRAWDANMDIQFVLDPYACAKYVMSYTTKPEREMSLLLEATHKECREGNMSVREEMKKLTGTFFNHRQVSVQEAIYRATKMPLTYSSRGFVFIPAHSNSCKFWKPHNILKEMDPYDQNIYMSNLADKYFDRPNDPEYDICMADFASEYEIVSINKNVKNPKTPIKRLQTLNFAIKKRCNRKAIIRYPYFNRETDKENFYETLLSLYLPIRSRDDLKKPYELFYQIGEIFDNQQQCNVKVKYIVHENQTKYEANIKESGEAESLFNQLSLNLKDNEWAEIVANKESNNGWSREIEQEENPDFNVIHKAKNKNTFIDMKQTYSTTNEIRPLLDSMNHEQQEIFYYVREWYMKRLHNPDVEPLRLFLTGGAGTGKSHLLKCLHYEATRILSRKKNLEPDENIDEIHTLITAFTGAAAVNVGGVTIHSAFGIGTQSNSLNDHLSSDKLNSYRCKLHSLKLLFVDEVSLIQSNLWGAMHSRLTQIMGINSNTAIFGNVAIIAIGDFYQCSPVAAASIYSSLLWSDHFECIELKINERQKSNLSFSQMLNRIRKLKKKEDVNQQDHDMLEKCHQRYLSKDYHAEALHLFPKNIQVDEHNEQMIEKVCANIRIFHEVDSNNKEIKHNESKSNKKKCKVLKLAKNAKVMIIKNICVNDGLANGVTGRIADYIENNNSQVSHIKIKCDSANVGRLHRISCPYCHGHDTICVTREIDTIDQQDNSFQSKKGIKQFPLRLSWAATIHKAPGITVDQVVISTKDFFGSGMGYTALSRVRTLEGLFLINLDLDKFYCNENIDRVLSQMKEMKRKQPIFQQSSNYLKILSHNIEGLKCNFNAFRNHHLTQNADLICLTETWLSYKNLINKFDMNGYHLIHKSRSSSFSNDHLLHCQKRGGIAVYYRDSICVQEIDSCEHLNLEHITFELLKKKILYLTSLDCFYCNFKLTRDHHKGIGATYYSFHDTLIFSINTEYQTKDLNTEFEYNDEENMELDNTIATPVPMVKISKTTSKRKNDSEHTSTSKILKTTTICPTNSRNEDIMIEKQRNFLKSIKYIIEKSILEKGSHAITLTEQLALIGLKKVKILGDGSCFFRAISHQLNRNQNDHLLLPSEVINHLIKKKDFFLSFLDETYLTFDKYIEEMSKSVTYVDHLGVTATAVLIKKNIIIHELGKKPILVPGSDFVEDQVHLCYYPNIHYDSIVSIDNNFAFLSFEDVIITS</sequence>
<dbReference type="GO" id="GO:0006281">
    <property type="term" value="P:DNA repair"/>
    <property type="evidence" value="ECO:0007669"/>
    <property type="project" value="UniProtKB-KW"/>
</dbReference>
<dbReference type="GO" id="GO:0005524">
    <property type="term" value="F:ATP binding"/>
    <property type="evidence" value="ECO:0007669"/>
    <property type="project" value="UniProtKB-KW"/>
</dbReference>
<dbReference type="Gene3D" id="3.60.10.10">
    <property type="entry name" value="Endonuclease/exonuclease/phosphatase"/>
    <property type="match status" value="1"/>
</dbReference>
<comment type="similarity">
    <text evidence="1">Belongs to the helicase family.</text>
</comment>
<dbReference type="GO" id="GO:0000723">
    <property type="term" value="P:telomere maintenance"/>
    <property type="evidence" value="ECO:0007669"/>
    <property type="project" value="InterPro"/>
</dbReference>
<dbReference type="Proteomes" id="UP000663824">
    <property type="component" value="Unassembled WGS sequence"/>
</dbReference>
<gene>
    <name evidence="3" type="ORF">MBJ925_LOCUS5639</name>
</gene>
<dbReference type="InterPro" id="IPR036691">
    <property type="entry name" value="Endo/exonu/phosph_ase_sf"/>
</dbReference>
<dbReference type="SUPFAM" id="SSF56219">
    <property type="entry name" value="DNase I-like"/>
    <property type="match status" value="1"/>
</dbReference>
<dbReference type="SUPFAM" id="SSF54001">
    <property type="entry name" value="Cysteine proteinases"/>
    <property type="match status" value="1"/>
</dbReference>